<dbReference type="RefSeq" id="WP_166315982.1">
    <property type="nucleotide sequence ID" value="NZ_CP049866.1"/>
</dbReference>
<dbReference type="InterPro" id="IPR014710">
    <property type="entry name" value="RmlC-like_jellyroll"/>
</dbReference>
<dbReference type="EMBL" id="CP049866">
    <property type="protein sequence ID" value="QIK74990.1"/>
    <property type="molecule type" value="Genomic_DNA"/>
</dbReference>
<dbReference type="GO" id="GO:0046872">
    <property type="term" value="F:metal ion binding"/>
    <property type="evidence" value="ECO:0007669"/>
    <property type="project" value="UniProtKB-KW"/>
</dbReference>
<dbReference type="InterPro" id="IPR005123">
    <property type="entry name" value="Oxoglu/Fe-dep_dioxygenase_dom"/>
</dbReference>
<dbReference type="GO" id="GO:0016491">
    <property type="term" value="F:oxidoreductase activity"/>
    <property type="evidence" value="ECO:0007669"/>
    <property type="project" value="UniProtKB-KW"/>
</dbReference>
<dbReference type="PANTHER" id="PTHR43212:SF3">
    <property type="entry name" value="QUERCETIN 2,3-DIOXYGENASE"/>
    <property type="match status" value="1"/>
</dbReference>
<feature type="domain" description="Fe2OG dioxygenase" evidence="4">
    <location>
        <begin position="21"/>
        <end position="122"/>
    </location>
</feature>
<keyword evidence="3" id="KW-0479">Metal-binding</keyword>
<sequence>MTGAVYAGSARFTTLAPGRVTRHSFSFAEHYDPANLGFGPMVCHNDDVLEPAGGYPDHPHRDLEIVTWVLEGVLVHTDDAGRALALEPGDVQVMSAGSGIRHAEVADPSSGRTRFLQTWLRPDEPGLAPSWRVEGVEPGPGLTAVVGAGALPIGTEGARLDIARLSPGEHAQLPDAPLLHAFVAVGGGRLGGLELGAGDAVRLDDESSTAFEATAAGTELLVWSFSS</sequence>
<reference evidence="5 6" key="1">
    <citation type="submission" date="2020-03" db="EMBL/GenBank/DDBJ databases">
        <title>Nocardioides sp. nov., isolated from fish.</title>
        <authorList>
            <person name="Hyun D.-W."/>
            <person name="Bae J.-W."/>
        </authorList>
    </citation>
    <scope>NUCLEOTIDE SEQUENCE [LARGE SCALE GENOMIC DNA]</scope>
    <source>
        <strain evidence="5 6">HDW12A</strain>
    </source>
</reference>
<dbReference type="InterPro" id="IPR012093">
    <property type="entry name" value="Pirin"/>
</dbReference>
<dbReference type="InterPro" id="IPR003829">
    <property type="entry name" value="Pirin_N_dom"/>
</dbReference>
<dbReference type="InterPro" id="IPR011051">
    <property type="entry name" value="RmlC_Cupin_sf"/>
</dbReference>
<proteinExistence type="inferred from homology"/>
<evidence type="ECO:0000256" key="1">
    <source>
        <dbReference type="ARBA" id="ARBA00008416"/>
    </source>
</evidence>
<dbReference type="SUPFAM" id="SSF51182">
    <property type="entry name" value="RmlC-like cupins"/>
    <property type="match status" value="1"/>
</dbReference>
<evidence type="ECO:0000256" key="3">
    <source>
        <dbReference type="RuleBase" id="RU003682"/>
    </source>
</evidence>
<protein>
    <submittedName>
        <fullName evidence="5">Pirin family protein</fullName>
    </submittedName>
</protein>
<evidence type="ECO:0000313" key="5">
    <source>
        <dbReference type="EMBL" id="QIK74990.1"/>
    </source>
</evidence>
<comment type="similarity">
    <text evidence="1 2">Belongs to the pirin family.</text>
</comment>
<name>A0A6G7YDZ5_9ACTN</name>
<evidence type="ECO:0000313" key="6">
    <source>
        <dbReference type="Proteomes" id="UP000502035"/>
    </source>
</evidence>
<keyword evidence="3" id="KW-0560">Oxidoreductase</keyword>
<gene>
    <name evidence="5" type="ORF">G7071_05655</name>
</gene>
<dbReference type="KEGG" id="npi:G7071_05655"/>
<evidence type="ECO:0000256" key="2">
    <source>
        <dbReference type="RuleBase" id="RU003457"/>
    </source>
</evidence>
<dbReference type="Gene3D" id="2.60.120.10">
    <property type="entry name" value="Jelly Rolls"/>
    <property type="match status" value="1"/>
</dbReference>
<comment type="similarity">
    <text evidence="3">Belongs to the iron/ascorbate-dependent oxidoreductase family.</text>
</comment>
<dbReference type="Pfam" id="PF02678">
    <property type="entry name" value="Pirin"/>
    <property type="match status" value="1"/>
</dbReference>
<dbReference type="AlphaFoldDB" id="A0A6G7YDZ5"/>
<keyword evidence="6" id="KW-1185">Reference proteome</keyword>
<evidence type="ECO:0000259" key="4">
    <source>
        <dbReference type="PROSITE" id="PS51471"/>
    </source>
</evidence>
<organism evidence="5 6">
    <name type="scientific">Nocardioides piscis</name>
    <dbReference type="NCBI Taxonomy" id="2714938"/>
    <lineage>
        <taxon>Bacteria</taxon>
        <taxon>Bacillati</taxon>
        <taxon>Actinomycetota</taxon>
        <taxon>Actinomycetes</taxon>
        <taxon>Propionibacteriales</taxon>
        <taxon>Nocardioidaceae</taxon>
        <taxon>Nocardioides</taxon>
    </lineage>
</organism>
<accession>A0A6G7YDZ5</accession>
<dbReference type="Proteomes" id="UP000502035">
    <property type="component" value="Chromosome"/>
</dbReference>
<keyword evidence="3" id="KW-0408">Iron</keyword>
<dbReference type="PANTHER" id="PTHR43212">
    <property type="entry name" value="QUERCETIN 2,3-DIOXYGENASE"/>
    <property type="match status" value="1"/>
</dbReference>
<dbReference type="PROSITE" id="PS51471">
    <property type="entry name" value="FE2OG_OXY"/>
    <property type="match status" value="1"/>
</dbReference>